<dbReference type="GO" id="GO:0046872">
    <property type="term" value="F:metal ion binding"/>
    <property type="evidence" value="ECO:0007669"/>
    <property type="project" value="UniProtKB-KW"/>
</dbReference>
<dbReference type="PANTHER" id="PTHR28259:SF1">
    <property type="entry name" value="FLUORIDE EXPORT PROTEIN 1-RELATED"/>
    <property type="match status" value="1"/>
</dbReference>
<evidence type="ECO:0000256" key="8">
    <source>
        <dbReference type="ARBA" id="ARBA00023136"/>
    </source>
</evidence>
<comment type="catalytic activity">
    <reaction evidence="11">
        <text>fluoride(in) = fluoride(out)</text>
        <dbReference type="Rhea" id="RHEA:76159"/>
        <dbReference type="ChEBI" id="CHEBI:17051"/>
    </reaction>
    <physiologicalReaction direction="left-to-right" evidence="11">
        <dbReference type="Rhea" id="RHEA:76160"/>
    </physiologicalReaction>
</comment>
<feature type="transmembrane region" description="Helical" evidence="12">
    <location>
        <begin position="71"/>
        <end position="94"/>
    </location>
</feature>
<comment type="subcellular location">
    <subcellularLocation>
        <location evidence="1 12">Cell membrane</location>
        <topology evidence="1 12">Multi-pass membrane protein</topology>
    </subcellularLocation>
</comment>
<evidence type="ECO:0000313" key="13">
    <source>
        <dbReference type="EMBL" id="XBS22574.1"/>
    </source>
</evidence>
<reference evidence="13 14" key="1">
    <citation type="journal article" date="2024" name="Microbiology">
        <title>Methylomarinum rosea sp. nov., a novel halophilic methanotrophic bacterium from the hypersaline Lake Elton.</title>
        <authorList>
            <person name="Suleimanov R.Z."/>
            <person name="Oshkin I.Y."/>
            <person name="Danilova O.V."/>
            <person name="Suzina N.E."/>
            <person name="Dedysh S.N."/>
        </authorList>
    </citation>
    <scope>NUCLEOTIDE SEQUENCE [LARGE SCALE GENOMIC DNA]</scope>
    <source>
        <strain evidence="13 14">Ch1-1</strain>
    </source>
</reference>
<dbReference type="GO" id="GO:0005886">
    <property type="term" value="C:plasma membrane"/>
    <property type="evidence" value="ECO:0007669"/>
    <property type="project" value="UniProtKB-SubCell"/>
</dbReference>
<evidence type="ECO:0000256" key="10">
    <source>
        <dbReference type="ARBA" id="ARBA00035120"/>
    </source>
</evidence>
<evidence type="ECO:0000313" key="14">
    <source>
        <dbReference type="Proteomes" id="UP001225378"/>
    </source>
</evidence>
<dbReference type="Pfam" id="PF02537">
    <property type="entry name" value="CRCB"/>
    <property type="match status" value="1"/>
</dbReference>
<keyword evidence="8 12" id="KW-0472">Membrane</keyword>
<organism evidence="13 14">
    <name type="scientific">Methylomarinum roseum</name>
    <dbReference type="NCBI Taxonomy" id="3067653"/>
    <lineage>
        <taxon>Bacteria</taxon>
        <taxon>Pseudomonadati</taxon>
        <taxon>Pseudomonadota</taxon>
        <taxon>Gammaproteobacteria</taxon>
        <taxon>Methylococcales</taxon>
        <taxon>Methylococcaceae</taxon>
        <taxon>Methylomarinum</taxon>
    </lineage>
</organism>
<evidence type="ECO:0000256" key="2">
    <source>
        <dbReference type="ARBA" id="ARBA00022475"/>
    </source>
</evidence>
<evidence type="ECO:0000256" key="4">
    <source>
        <dbReference type="ARBA" id="ARBA00022692"/>
    </source>
</evidence>
<dbReference type="GO" id="GO:0140114">
    <property type="term" value="P:cellular detoxification of fluoride"/>
    <property type="evidence" value="ECO:0007669"/>
    <property type="project" value="UniProtKB-UniRule"/>
</dbReference>
<name>A0AAU7P056_9GAMM</name>
<evidence type="ECO:0000256" key="7">
    <source>
        <dbReference type="ARBA" id="ARBA00023065"/>
    </source>
</evidence>
<keyword evidence="3" id="KW-0997">Cell inner membrane</keyword>
<dbReference type="AlphaFoldDB" id="A0AAU7P056"/>
<feature type="transmembrane region" description="Helical" evidence="12">
    <location>
        <begin position="140"/>
        <end position="164"/>
    </location>
</feature>
<keyword evidence="12" id="KW-0479">Metal-binding</keyword>
<dbReference type="NCBIfam" id="TIGR00494">
    <property type="entry name" value="crcB"/>
    <property type="match status" value="1"/>
</dbReference>
<evidence type="ECO:0000256" key="6">
    <source>
        <dbReference type="ARBA" id="ARBA00023053"/>
    </source>
</evidence>
<dbReference type="InterPro" id="IPR003691">
    <property type="entry name" value="FluC"/>
</dbReference>
<feature type="transmembrane region" description="Helical" evidence="12">
    <location>
        <begin position="176"/>
        <end position="199"/>
    </location>
</feature>
<dbReference type="EMBL" id="CP157743">
    <property type="protein sequence ID" value="XBS22574.1"/>
    <property type="molecule type" value="Genomic_DNA"/>
</dbReference>
<feature type="transmembrane region" description="Helical" evidence="12">
    <location>
        <begin position="211"/>
        <end position="231"/>
    </location>
</feature>
<keyword evidence="14" id="KW-1185">Reference proteome</keyword>
<dbReference type="PANTHER" id="PTHR28259">
    <property type="entry name" value="FLUORIDE EXPORT PROTEIN 1-RELATED"/>
    <property type="match status" value="1"/>
</dbReference>
<accession>A0AAU7P056</accession>
<comment type="function">
    <text evidence="12">Fluoride-specific ion channel. Important for reducing fluoride concentration in the cell, thus reducing its toxicity.</text>
</comment>
<dbReference type="Proteomes" id="UP001225378">
    <property type="component" value="Chromosome"/>
</dbReference>
<keyword evidence="12" id="KW-0813">Transport</keyword>
<dbReference type="GO" id="GO:0062054">
    <property type="term" value="F:fluoride channel activity"/>
    <property type="evidence" value="ECO:0007669"/>
    <property type="project" value="UniProtKB-UniRule"/>
</dbReference>
<evidence type="ECO:0000256" key="3">
    <source>
        <dbReference type="ARBA" id="ARBA00022519"/>
    </source>
</evidence>
<feature type="transmembrane region" description="Helical" evidence="12">
    <location>
        <begin position="40"/>
        <end position="59"/>
    </location>
</feature>
<protein>
    <recommendedName>
        <fullName evidence="12">Fluoride-specific ion channel FluC</fullName>
    </recommendedName>
</protein>
<sequence length="237" mass="25688">MNMSQLIAVAFGGAIGATLRFLVSSGVYQWLGRGFPYGTLSVNIIGSFLIGLMTEALILQRIAISMEYRAAILVGVFGSLTTFSTFSLETLYLIEQGNLLKASLNILVSVFACLFAVWIGLLLGRTLFMYSGGVVRWMGWAFPYALVVVNAIGAFIIGIVSTILMHKIDLSLEYRAALVTVMVGVFITLSSLYLILYLIESGHSFESHLSAMLGVFMSNVLVCGMALWLGLLAGKQI</sequence>
<feature type="transmembrane region" description="Helical" evidence="12">
    <location>
        <begin position="106"/>
        <end position="128"/>
    </location>
</feature>
<comment type="similarity">
    <text evidence="10 12">Belongs to the fluoride channel Fluc/FEX (TC 1.A.43) family.</text>
</comment>
<dbReference type="HAMAP" id="MF_00454">
    <property type="entry name" value="FluC"/>
    <property type="match status" value="1"/>
</dbReference>
<keyword evidence="7 12" id="KW-0406">Ion transport</keyword>
<keyword evidence="4 12" id="KW-0812">Transmembrane</keyword>
<evidence type="ECO:0000256" key="9">
    <source>
        <dbReference type="ARBA" id="ARBA00023303"/>
    </source>
</evidence>
<evidence type="ECO:0000256" key="11">
    <source>
        <dbReference type="ARBA" id="ARBA00035585"/>
    </source>
</evidence>
<gene>
    <name evidence="12 13" type="primary">crcB</name>
    <name evidence="12" type="synonym">fluC</name>
    <name evidence="13" type="ORF">Q9L42_011890</name>
</gene>
<dbReference type="KEGG" id="mech:Q9L42_011890"/>
<keyword evidence="2 12" id="KW-1003">Cell membrane</keyword>
<keyword evidence="6 12" id="KW-0915">Sodium</keyword>
<keyword evidence="5 12" id="KW-1133">Transmembrane helix</keyword>
<keyword evidence="9 12" id="KW-0407">Ion channel</keyword>
<feature type="binding site" evidence="12">
    <location>
        <position position="78"/>
    </location>
    <ligand>
        <name>Na(+)</name>
        <dbReference type="ChEBI" id="CHEBI:29101"/>
        <note>structural</note>
    </ligand>
</feature>
<evidence type="ECO:0000256" key="1">
    <source>
        <dbReference type="ARBA" id="ARBA00004651"/>
    </source>
</evidence>
<comment type="activity regulation">
    <text evidence="12">Na(+) is not transported, but it plays an essential structural role and its presence is essential for fluoride channel function.</text>
</comment>
<evidence type="ECO:0000256" key="5">
    <source>
        <dbReference type="ARBA" id="ARBA00022989"/>
    </source>
</evidence>
<proteinExistence type="inferred from homology"/>
<feature type="binding site" evidence="12">
    <location>
        <position position="81"/>
    </location>
    <ligand>
        <name>Na(+)</name>
        <dbReference type="ChEBI" id="CHEBI:29101"/>
        <note>structural</note>
    </ligand>
</feature>
<evidence type="ECO:0000256" key="12">
    <source>
        <dbReference type="HAMAP-Rule" id="MF_00454"/>
    </source>
</evidence>